<sequence>MGAQHSTDRRRRERHRAAQRHDKSRVDLSLRSFFDVSPTAGLDAARKQELSASTISDSECESPAKPFNDPMRDSLVMLPSALDPLGRKIRRITTEVVDAEEQLLLVKRRAGAAKAIALRASPGGAATNGSPRMARRGGGKQPMTPKDFEYLKVIGVGGMGRVVLVRNRHDEQLYAMKVVSKRSVREKNLTDKVLSERDVLGGTNHHLLVHLHWAFQTKSSLFLVMDYCPGGELSSHLHSSERFDEEVARFYAAELVLALEHLHRHGIVYRDLKPENVLLTEEGHLKLVDFGLSKFGITEATAGAKTMCGSYEYLGVCSSMDLLTFRHQFDIDLLAAPEVFEDKEYGTAVDWWSYACI</sequence>
<comment type="similarity">
    <text evidence="8">Belongs to the protein kinase superfamily.</text>
</comment>
<evidence type="ECO:0000256" key="3">
    <source>
        <dbReference type="ARBA" id="ARBA00022679"/>
    </source>
</evidence>
<evidence type="ECO:0000259" key="10">
    <source>
        <dbReference type="PROSITE" id="PS50011"/>
    </source>
</evidence>
<keyword evidence="2" id="KW-0597">Phosphoprotein</keyword>
<feature type="binding site" evidence="7">
    <location>
        <position position="177"/>
    </location>
    <ligand>
        <name>ATP</name>
        <dbReference type="ChEBI" id="CHEBI:30616"/>
    </ligand>
</feature>
<dbReference type="Proteomes" id="UP001209570">
    <property type="component" value="Unassembled WGS sequence"/>
</dbReference>
<keyword evidence="1 8" id="KW-0723">Serine/threonine-protein kinase</keyword>
<evidence type="ECO:0000256" key="6">
    <source>
        <dbReference type="ARBA" id="ARBA00022840"/>
    </source>
</evidence>
<evidence type="ECO:0000256" key="8">
    <source>
        <dbReference type="RuleBase" id="RU000304"/>
    </source>
</evidence>
<dbReference type="PANTHER" id="PTHR24351">
    <property type="entry name" value="RIBOSOMAL PROTEIN S6 KINASE"/>
    <property type="match status" value="1"/>
</dbReference>
<dbReference type="GO" id="GO:0004674">
    <property type="term" value="F:protein serine/threonine kinase activity"/>
    <property type="evidence" value="ECO:0007669"/>
    <property type="project" value="UniProtKB-KW"/>
</dbReference>
<keyword evidence="3" id="KW-0808">Transferase</keyword>
<keyword evidence="12" id="KW-1185">Reference proteome</keyword>
<proteinExistence type="inferred from homology"/>
<dbReference type="FunFam" id="1.10.510.10:FF:000551">
    <property type="entry name" value="Non-specific serine/threonine protein kinase"/>
    <property type="match status" value="1"/>
</dbReference>
<feature type="compositionally biased region" description="Basic residues" evidence="9">
    <location>
        <begin position="8"/>
        <end position="18"/>
    </location>
</feature>
<feature type="region of interest" description="Disordered" evidence="9">
    <location>
        <begin position="45"/>
        <end position="72"/>
    </location>
</feature>
<feature type="domain" description="Protein kinase" evidence="10">
    <location>
        <begin position="148"/>
        <end position="357"/>
    </location>
</feature>
<dbReference type="Gene3D" id="3.30.200.20">
    <property type="entry name" value="Phosphorylase Kinase, domain 1"/>
    <property type="match status" value="1"/>
</dbReference>
<name>A0AAD5LKW6_PYTIN</name>
<feature type="region of interest" description="Disordered" evidence="9">
    <location>
        <begin position="1"/>
        <end position="24"/>
    </location>
</feature>
<dbReference type="GO" id="GO:0005524">
    <property type="term" value="F:ATP binding"/>
    <property type="evidence" value="ECO:0007669"/>
    <property type="project" value="UniProtKB-UniRule"/>
</dbReference>
<evidence type="ECO:0000256" key="9">
    <source>
        <dbReference type="SAM" id="MobiDB-lite"/>
    </source>
</evidence>
<dbReference type="InterPro" id="IPR000719">
    <property type="entry name" value="Prot_kinase_dom"/>
</dbReference>
<evidence type="ECO:0000256" key="5">
    <source>
        <dbReference type="ARBA" id="ARBA00022777"/>
    </source>
</evidence>
<dbReference type="PROSITE" id="PS00107">
    <property type="entry name" value="PROTEIN_KINASE_ATP"/>
    <property type="match status" value="1"/>
</dbReference>
<evidence type="ECO:0000256" key="1">
    <source>
        <dbReference type="ARBA" id="ARBA00022527"/>
    </source>
</evidence>
<dbReference type="InterPro" id="IPR045270">
    <property type="entry name" value="STKc_AGC"/>
</dbReference>
<keyword evidence="5" id="KW-0418">Kinase</keyword>
<dbReference type="EMBL" id="JAKCXM010000110">
    <property type="protein sequence ID" value="KAJ0402139.1"/>
    <property type="molecule type" value="Genomic_DNA"/>
</dbReference>
<dbReference type="Gene3D" id="1.10.510.10">
    <property type="entry name" value="Transferase(Phosphotransferase) domain 1"/>
    <property type="match status" value="1"/>
</dbReference>
<keyword evidence="4 7" id="KW-0547">Nucleotide-binding</keyword>
<keyword evidence="6 7" id="KW-0067">ATP-binding</keyword>
<evidence type="ECO:0000256" key="2">
    <source>
        <dbReference type="ARBA" id="ARBA00022553"/>
    </source>
</evidence>
<dbReference type="InterPro" id="IPR017441">
    <property type="entry name" value="Protein_kinase_ATP_BS"/>
</dbReference>
<dbReference type="AlphaFoldDB" id="A0AAD5LKW6"/>
<dbReference type="SMART" id="SM00220">
    <property type="entry name" value="S_TKc"/>
    <property type="match status" value="1"/>
</dbReference>
<accession>A0AAD5LKW6</accession>
<dbReference type="PROSITE" id="PS00108">
    <property type="entry name" value="PROTEIN_KINASE_ST"/>
    <property type="match status" value="1"/>
</dbReference>
<comment type="caution">
    <text evidence="11">The sequence shown here is derived from an EMBL/GenBank/DDBJ whole genome shotgun (WGS) entry which is preliminary data.</text>
</comment>
<dbReference type="CDD" id="cd05123">
    <property type="entry name" value="STKc_AGC"/>
    <property type="match status" value="1"/>
</dbReference>
<protein>
    <recommendedName>
        <fullName evidence="10">Protein kinase domain-containing protein</fullName>
    </recommendedName>
</protein>
<dbReference type="SUPFAM" id="SSF56112">
    <property type="entry name" value="Protein kinase-like (PK-like)"/>
    <property type="match status" value="1"/>
</dbReference>
<organism evidence="11 12">
    <name type="scientific">Pythium insidiosum</name>
    <name type="common">Pythiosis disease agent</name>
    <dbReference type="NCBI Taxonomy" id="114742"/>
    <lineage>
        <taxon>Eukaryota</taxon>
        <taxon>Sar</taxon>
        <taxon>Stramenopiles</taxon>
        <taxon>Oomycota</taxon>
        <taxon>Peronosporomycetes</taxon>
        <taxon>Pythiales</taxon>
        <taxon>Pythiaceae</taxon>
        <taxon>Pythium</taxon>
    </lineage>
</organism>
<dbReference type="InterPro" id="IPR011009">
    <property type="entry name" value="Kinase-like_dom_sf"/>
</dbReference>
<evidence type="ECO:0000256" key="4">
    <source>
        <dbReference type="ARBA" id="ARBA00022741"/>
    </source>
</evidence>
<dbReference type="PROSITE" id="PS50011">
    <property type="entry name" value="PROTEIN_KINASE_DOM"/>
    <property type="match status" value="1"/>
</dbReference>
<evidence type="ECO:0000313" key="12">
    <source>
        <dbReference type="Proteomes" id="UP001209570"/>
    </source>
</evidence>
<dbReference type="Pfam" id="PF00069">
    <property type="entry name" value="Pkinase"/>
    <property type="match status" value="1"/>
</dbReference>
<reference evidence="11" key="1">
    <citation type="submission" date="2021-12" db="EMBL/GenBank/DDBJ databases">
        <title>Prjna785345.</title>
        <authorList>
            <person name="Rujirawat T."/>
            <person name="Krajaejun T."/>
        </authorList>
    </citation>
    <scope>NUCLEOTIDE SEQUENCE</scope>
    <source>
        <strain evidence="11">Pi057C3</strain>
    </source>
</reference>
<evidence type="ECO:0000313" key="11">
    <source>
        <dbReference type="EMBL" id="KAJ0402139.1"/>
    </source>
</evidence>
<dbReference type="InterPro" id="IPR008271">
    <property type="entry name" value="Ser/Thr_kinase_AS"/>
</dbReference>
<evidence type="ECO:0000256" key="7">
    <source>
        <dbReference type="PROSITE-ProRule" id="PRU10141"/>
    </source>
</evidence>
<feature type="region of interest" description="Disordered" evidence="9">
    <location>
        <begin position="123"/>
        <end position="142"/>
    </location>
</feature>
<gene>
    <name evidence="11" type="ORF">P43SY_000454</name>
</gene>